<organism evidence="1 2">
    <name type="scientific">Candidatus Lambdaproteobacteria bacterium RIFOXYD2_FULL_50_16</name>
    <dbReference type="NCBI Taxonomy" id="1817772"/>
    <lineage>
        <taxon>Bacteria</taxon>
        <taxon>Pseudomonadati</taxon>
        <taxon>Pseudomonadota</taxon>
        <taxon>Candidatus Lambdaproteobacteria</taxon>
    </lineage>
</organism>
<sequence>MRSQAVEKKYVAKVPVWFEGHNQPLRFTYDAPRLDELLSQTVIEGADPTTCRMWLYAGVDPEDAPLLVRLLEHKDMAGFEGILIEQVLDRLNLNQAEIGGFDF</sequence>
<protein>
    <submittedName>
        <fullName evidence="1">Uncharacterized protein</fullName>
    </submittedName>
</protein>
<name>A0A1F6G9B2_9PROT</name>
<gene>
    <name evidence="1" type="ORF">A2527_05815</name>
</gene>
<reference evidence="1 2" key="1">
    <citation type="journal article" date="2016" name="Nat. Commun.">
        <title>Thousands of microbial genomes shed light on interconnected biogeochemical processes in an aquifer system.</title>
        <authorList>
            <person name="Anantharaman K."/>
            <person name="Brown C.T."/>
            <person name="Hug L.A."/>
            <person name="Sharon I."/>
            <person name="Castelle C.J."/>
            <person name="Probst A.J."/>
            <person name="Thomas B.C."/>
            <person name="Singh A."/>
            <person name="Wilkins M.J."/>
            <person name="Karaoz U."/>
            <person name="Brodie E.L."/>
            <person name="Williams K.H."/>
            <person name="Hubbard S.S."/>
            <person name="Banfield J.F."/>
        </authorList>
    </citation>
    <scope>NUCLEOTIDE SEQUENCE [LARGE SCALE GENOMIC DNA]</scope>
</reference>
<dbReference type="Proteomes" id="UP000178449">
    <property type="component" value="Unassembled WGS sequence"/>
</dbReference>
<evidence type="ECO:0000313" key="1">
    <source>
        <dbReference type="EMBL" id="OGG94713.1"/>
    </source>
</evidence>
<evidence type="ECO:0000313" key="2">
    <source>
        <dbReference type="Proteomes" id="UP000178449"/>
    </source>
</evidence>
<dbReference type="EMBL" id="MFNE01000035">
    <property type="protein sequence ID" value="OGG94713.1"/>
    <property type="molecule type" value="Genomic_DNA"/>
</dbReference>
<proteinExistence type="predicted"/>
<dbReference type="STRING" id="1817772.A2527_05815"/>
<dbReference type="AlphaFoldDB" id="A0A1F6G9B2"/>
<comment type="caution">
    <text evidence="1">The sequence shown here is derived from an EMBL/GenBank/DDBJ whole genome shotgun (WGS) entry which is preliminary data.</text>
</comment>
<accession>A0A1F6G9B2</accession>